<sequence>MALALYTFGMFAKPAADPANSGFYELNGPIFDLVDQADGLIARSGYASDAGPKPWGAEVYPSFYHEKGDGWSPATLSLWTDLEALFSFTYFGLHASALKRGAEWFQKPSWPPLVMWWHRHETYPTWSEGVARQEHLHVHGASPIAFDFKSPFDQSGAPTRLDKARIQALQAKNNLDD</sequence>
<evidence type="ECO:0000313" key="2">
    <source>
        <dbReference type="EMBL" id="GHC65825.1"/>
    </source>
</evidence>
<feature type="domain" description="DUF3291" evidence="1">
    <location>
        <begin position="3"/>
        <end position="150"/>
    </location>
</feature>
<dbReference type="Pfam" id="PF11695">
    <property type="entry name" value="DUF3291"/>
    <property type="match status" value="1"/>
</dbReference>
<dbReference type="Proteomes" id="UP000638981">
    <property type="component" value="Unassembled WGS sequence"/>
</dbReference>
<accession>A0A918TXT4</accession>
<evidence type="ECO:0000259" key="1">
    <source>
        <dbReference type="Pfam" id="PF11695"/>
    </source>
</evidence>
<dbReference type="AlphaFoldDB" id="A0A918TXT4"/>
<protein>
    <recommendedName>
        <fullName evidence="1">DUF3291 domain-containing protein</fullName>
    </recommendedName>
</protein>
<comment type="caution">
    <text evidence="2">The sequence shown here is derived from an EMBL/GenBank/DDBJ whole genome shotgun (WGS) entry which is preliminary data.</text>
</comment>
<proteinExistence type="predicted"/>
<reference evidence="2" key="1">
    <citation type="journal article" date="2014" name="Int. J. Syst. Evol. Microbiol.">
        <title>Complete genome sequence of Corynebacterium casei LMG S-19264T (=DSM 44701T), isolated from a smear-ripened cheese.</title>
        <authorList>
            <consortium name="US DOE Joint Genome Institute (JGI-PGF)"/>
            <person name="Walter F."/>
            <person name="Albersmeier A."/>
            <person name="Kalinowski J."/>
            <person name="Ruckert C."/>
        </authorList>
    </citation>
    <scope>NUCLEOTIDE SEQUENCE</scope>
    <source>
        <strain evidence="2">KCTC 23310</strain>
    </source>
</reference>
<organism evidence="2 3">
    <name type="scientific">Neogemmobacter tilapiae</name>
    <dbReference type="NCBI Taxonomy" id="875041"/>
    <lineage>
        <taxon>Bacteria</taxon>
        <taxon>Pseudomonadati</taxon>
        <taxon>Pseudomonadota</taxon>
        <taxon>Alphaproteobacteria</taxon>
        <taxon>Rhodobacterales</taxon>
        <taxon>Paracoccaceae</taxon>
        <taxon>Neogemmobacter</taxon>
    </lineage>
</organism>
<reference evidence="2" key="2">
    <citation type="submission" date="2020-09" db="EMBL/GenBank/DDBJ databases">
        <authorList>
            <person name="Sun Q."/>
            <person name="Kim S."/>
        </authorList>
    </citation>
    <scope>NUCLEOTIDE SEQUENCE</scope>
    <source>
        <strain evidence="2">KCTC 23310</strain>
    </source>
</reference>
<evidence type="ECO:0000313" key="3">
    <source>
        <dbReference type="Proteomes" id="UP000638981"/>
    </source>
</evidence>
<keyword evidence="3" id="KW-1185">Reference proteome</keyword>
<dbReference type="EMBL" id="BMYJ01000013">
    <property type="protein sequence ID" value="GHC65825.1"/>
    <property type="molecule type" value="Genomic_DNA"/>
</dbReference>
<dbReference type="RefSeq" id="WP_189413155.1">
    <property type="nucleotide sequence ID" value="NZ_BMYJ01000013.1"/>
</dbReference>
<name>A0A918TXT4_9RHOB</name>
<dbReference type="InterPro" id="IPR021708">
    <property type="entry name" value="DUF3291"/>
</dbReference>
<gene>
    <name evidence="2" type="ORF">GCM10007315_33050</name>
</gene>